<dbReference type="RefSeq" id="WP_109013727.1">
    <property type="nucleotide sequence ID" value="NZ_BDOQ01000001.1"/>
</dbReference>
<keyword evidence="3" id="KW-1185">Reference proteome</keyword>
<evidence type="ECO:0000313" key="3">
    <source>
        <dbReference type="Proteomes" id="UP000245081"/>
    </source>
</evidence>
<accession>A0A2R5F3X1</accession>
<feature type="region of interest" description="Disordered" evidence="1">
    <location>
        <begin position="1"/>
        <end position="26"/>
    </location>
</feature>
<organism evidence="2 3">
    <name type="scientific">Novimethylophilus kurashikiensis</name>
    <dbReference type="NCBI Taxonomy" id="1825523"/>
    <lineage>
        <taxon>Bacteria</taxon>
        <taxon>Pseudomonadati</taxon>
        <taxon>Pseudomonadota</taxon>
        <taxon>Betaproteobacteria</taxon>
        <taxon>Nitrosomonadales</taxon>
        <taxon>Methylophilaceae</taxon>
        <taxon>Novimethylophilus</taxon>
    </lineage>
</organism>
<dbReference type="Proteomes" id="UP000245081">
    <property type="component" value="Unassembled WGS sequence"/>
</dbReference>
<dbReference type="AlphaFoldDB" id="A0A2R5F3X1"/>
<evidence type="ECO:0000313" key="2">
    <source>
        <dbReference type="EMBL" id="GBG12488.1"/>
    </source>
</evidence>
<dbReference type="InterPro" id="IPR019600">
    <property type="entry name" value="Hemin_uptake_protein_HemP"/>
</dbReference>
<proteinExistence type="predicted"/>
<dbReference type="Pfam" id="PF10636">
    <property type="entry name" value="hemP"/>
    <property type="match status" value="1"/>
</dbReference>
<feature type="compositionally biased region" description="Polar residues" evidence="1">
    <location>
        <begin position="17"/>
        <end position="26"/>
    </location>
</feature>
<dbReference type="EMBL" id="BDOQ01000001">
    <property type="protein sequence ID" value="GBG12488.1"/>
    <property type="molecule type" value="Genomic_DNA"/>
</dbReference>
<gene>
    <name evidence="2" type="ORF">NMK_0019</name>
</gene>
<name>A0A2R5F3X1_9PROT</name>
<reference evidence="2 3" key="1">
    <citation type="journal article" date="2018" name="Environ. Microbiol.">
        <title>Isolation and genomic characterization of Novimethylophilus kurashikiensis gen. nov. sp. nov., a new lanthanide-dependent methylotrophic species of Methylophilaceae.</title>
        <authorList>
            <person name="Lv H."/>
            <person name="Sahin N."/>
            <person name="Tani A."/>
        </authorList>
    </citation>
    <scope>NUCLEOTIDE SEQUENCE [LARGE SCALE GENOMIC DNA]</scope>
    <source>
        <strain evidence="2 3">La2-4</strain>
    </source>
</reference>
<dbReference type="OrthoDB" id="5348353at2"/>
<protein>
    <submittedName>
        <fullName evidence="2">Hemin transporter HemP</fullName>
    </submittedName>
</protein>
<dbReference type="Gene3D" id="2.10.70.10">
    <property type="entry name" value="Complement Module, domain 1"/>
    <property type="match status" value="1"/>
</dbReference>
<evidence type="ECO:0000256" key="1">
    <source>
        <dbReference type="SAM" id="MobiDB-lite"/>
    </source>
</evidence>
<comment type="caution">
    <text evidence="2">The sequence shown here is derived from an EMBL/GenBank/DDBJ whole genome shotgun (WGS) entry which is preliminary data.</text>
</comment>
<sequence>MGDLNKKQVIVSEPNERNTPARSRVSSEALLNGRKELVIEHAGDEYRLRLTSQGKLILTK</sequence>